<evidence type="ECO:0000256" key="10">
    <source>
        <dbReference type="RuleBase" id="RU366056"/>
    </source>
</evidence>
<dbReference type="GO" id="GO:0006506">
    <property type="term" value="P:GPI anchor biosynthetic process"/>
    <property type="evidence" value="ECO:0007669"/>
    <property type="project" value="UniProtKB-KW"/>
</dbReference>
<dbReference type="InterPro" id="IPR013233">
    <property type="entry name" value="PIG-X/PBN1"/>
</dbReference>
<dbReference type="KEGG" id="pmrn:116956767"/>
<comment type="subcellular location">
    <subcellularLocation>
        <location evidence="1 10">Endoplasmic reticulum membrane</location>
        <topology evidence="1 10">Single-pass membrane protein</topology>
    </subcellularLocation>
</comment>
<evidence type="ECO:0000256" key="9">
    <source>
        <dbReference type="ARBA" id="ARBA00023180"/>
    </source>
</evidence>
<dbReference type="GO" id="GO:0005789">
    <property type="term" value="C:endoplasmic reticulum membrane"/>
    <property type="evidence" value="ECO:0007669"/>
    <property type="project" value="UniProtKB-SubCell"/>
</dbReference>
<comment type="similarity">
    <text evidence="3 10">Belongs to the PIGX family.</text>
</comment>
<dbReference type="Proteomes" id="UP001318040">
    <property type="component" value="Chromosome 67"/>
</dbReference>
<feature type="chain" id="PRO_5042315870" description="Phosphatidylinositol-glycan biosynthesis class X protein" evidence="10">
    <location>
        <begin position="20"/>
        <end position="244"/>
    </location>
</feature>
<evidence type="ECO:0000256" key="2">
    <source>
        <dbReference type="ARBA" id="ARBA00004687"/>
    </source>
</evidence>
<dbReference type="PANTHER" id="PTHR28650:SF1">
    <property type="entry name" value="PHOSPHATIDYLINOSITOL-GLYCAN BIOSYNTHESIS CLASS X PROTEIN"/>
    <property type="match status" value="1"/>
</dbReference>
<comment type="pathway">
    <text evidence="2 10">Glycolipid biosynthesis; glycosylphosphatidylinositol-anchor biosynthesis.</text>
</comment>
<evidence type="ECO:0000256" key="3">
    <source>
        <dbReference type="ARBA" id="ARBA00010345"/>
    </source>
</evidence>
<dbReference type="AlphaFoldDB" id="A0AAJ7XHK5"/>
<keyword evidence="9" id="KW-0325">Glycoprotein</keyword>
<gene>
    <name evidence="12" type="primary">PIGX</name>
</gene>
<keyword evidence="10" id="KW-0732">Signal</keyword>
<keyword evidence="6 10" id="KW-0256">Endoplasmic reticulum</keyword>
<evidence type="ECO:0000313" key="12">
    <source>
        <dbReference type="RefSeq" id="XP_032834442.1"/>
    </source>
</evidence>
<dbReference type="PANTHER" id="PTHR28650">
    <property type="entry name" value="PHOSPHATIDYLINOSITOL-GLYCAN BIOSYNTHESIS CLASS X PROTEIN"/>
    <property type="match status" value="1"/>
</dbReference>
<evidence type="ECO:0000256" key="6">
    <source>
        <dbReference type="ARBA" id="ARBA00022824"/>
    </source>
</evidence>
<keyword evidence="7" id="KW-1133">Transmembrane helix</keyword>
<keyword evidence="8" id="KW-0472">Membrane</keyword>
<proteinExistence type="inferred from homology"/>
<evidence type="ECO:0000256" key="1">
    <source>
        <dbReference type="ARBA" id="ARBA00004389"/>
    </source>
</evidence>
<feature type="signal peptide" evidence="10">
    <location>
        <begin position="1"/>
        <end position="19"/>
    </location>
</feature>
<dbReference type="SMART" id="SM00780">
    <property type="entry name" value="PIG-X"/>
    <property type="match status" value="1"/>
</dbReference>
<dbReference type="InterPro" id="IPR040039">
    <property type="entry name" value="PIGX"/>
</dbReference>
<dbReference type="Pfam" id="PF08320">
    <property type="entry name" value="PIG-X"/>
    <property type="match status" value="1"/>
</dbReference>
<accession>A0AAJ7XHK5</accession>
<sequence>MLRSALYHLLLMLATAGDSQETGLVQVTRRVLNSGFHRELVSVVSGRGPAPQVVLLRETLPAGLYSDPYELSGSEFARHSQAVFLSRVDVEAPASRAAPLQLLVFISAAAVAVASGGGPAWTANVSLPVHLRYHAPAQPGRPPRAHVLLGGPLVLLPCDSPGRPCDGAAPRDVTEGPCSATNQTVCLWRRATLVAEQQQEEVSPQALSVPVGSLDHEPAVLALTLLTALGCCLLLLHASSSTRP</sequence>
<protein>
    <recommendedName>
        <fullName evidence="10">Phosphatidylinositol-glycan biosynthesis class X protein</fullName>
    </recommendedName>
</protein>
<keyword evidence="11" id="KW-1185">Reference proteome</keyword>
<dbReference type="RefSeq" id="XP_032834442.1">
    <property type="nucleotide sequence ID" value="XM_032978551.1"/>
</dbReference>
<keyword evidence="5" id="KW-0812">Transmembrane</keyword>
<evidence type="ECO:0000256" key="7">
    <source>
        <dbReference type="ARBA" id="ARBA00022989"/>
    </source>
</evidence>
<name>A0AAJ7XHK5_PETMA</name>
<evidence type="ECO:0000256" key="8">
    <source>
        <dbReference type="ARBA" id="ARBA00023136"/>
    </source>
</evidence>
<comment type="function">
    <text evidence="10">Stabilizing subunit of the glycosylphosphatidylinositol-mannosyltransferase I complex which catalyzes the transfer of the first mannose, via an alpha-1,4 bond from a dolichol-phosphate-mannose (Dol-P-Man) to the glucosaminyl acyl phosphatidylinositol (GlcN-(acyl)PI) intermediate to generate alpha-D-Man-(1-&gt;4)-alpha-D-GlcN-(1-&gt;6)-(1-radyl,2-acyl-sn-glycero-3-phospho)-2-acyl-inositol and participates in the sixth step of the glycosylphosphatidylinositol-anchor biosynthesis. Probably acts by stabilizing the mannosyltransferase PIGM.</text>
</comment>
<evidence type="ECO:0000256" key="4">
    <source>
        <dbReference type="ARBA" id="ARBA00022502"/>
    </source>
</evidence>
<dbReference type="CTD" id="54965"/>
<evidence type="ECO:0000313" key="11">
    <source>
        <dbReference type="Proteomes" id="UP001318040"/>
    </source>
</evidence>
<reference evidence="12" key="1">
    <citation type="submission" date="2025-08" db="UniProtKB">
        <authorList>
            <consortium name="RefSeq"/>
        </authorList>
    </citation>
    <scope>IDENTIFICATION</scope>
    <source>
        <tissue evidence="12">Sperm</tissue>
    </source>
</reference>
<keyword evidence="4 10" id="KW-0337">GPI-anchor biosynthesis</keyword>
<evidence type="ECO:0000256" key="5">
    <source>
        <dbReference type="ARBA" id="ARBA00022692"/>
    </source>
</evidence>
<organism evidence="11 12">
    <name type="scientific">Petromyzon marinus</name>
    <name type="common">Sea lamprey</name>
    <dbReference type="NCBI Taxonomy" id="7757"/>
    <lineage>
        <taxon>Eukaryota</taxon>
        <taxon>Metazoa</taxon>
        <taxon>Chordata</taxon>
        <taxon>Craniata</taxon>
        <taxon>Vertebrata</taxon>
        <taxon>Cyclostomata</taxon>
        <taxon>Hyperoartia</taxon>
        <taxon>Petromyzontiformes</taxon>
        <taxon>Petromyzontidae</taxon>
        <taxon>Petromyzon</taxon>
    </lineage>
</organism>